<dbReference type="EMBL" id="CP041372">
    <property type="protein sequence ID" value="QKS69735.1"/>
    <property type="molecule type" value="Genomic_DNA"/>
</dbReference>
<dbReference type="PROSITE" id="PS51257">
    <property type="entry name" value="PROKAR_LIPOPROTEIN"/>
    <property type="match status" value="1"/>
</dbReference>
<dbReference type="Gene3D" id="3.40.190.10">
    <property type="entry name" value="Periplasmic binding protein-like II"/>
    <property type="match status" value="2"/>
</dbReference>
<sequence>MRFRSVKGLLFVVLIMSLVFISACGGDGSNATNGNTTGSAGDGNNDGNGDTNETASSGDGEEEVTIRVAWWGGQERHEMTLDAIDLFEEEYPHITVEPEYTDWDGYWERLSTQGAGNNLPDVINMDNSRMTEYSSRDLLMDLQPLIDEGLINLDDVDDVYQDINVTEDGAVLAISLGANALGIIQNDDVLSEYGVTLEPGYTYEDLQEAMTQIASETDEEFFGFDLNNADFELFYIYARQHGQSVFNENADGLGFDEDILVSYFEFIQSNVNNGISPPHDVTMDYIDGGNSMTGEGTAAAAMAASNQIIGLAQTTDMELSLNLPPTLSAGENGNWIRPSMSFAISSSSEQQEASAAFIDFFTNSIEANEILQADRGVPISSEVRNHLADQVEGPVAQTFEYLELVEDYTSPADPLPPPGEGEVRGSFQRMVESLKYDMATPEDAAQQFMQEAESILQ</sequence>
<dbReference type="RefSeq" id="WP_176007777.1">
    <property type="nucleotide sequence ID" value="NZ_CP041372.2"/>
</dbReference>
<dbReference type="InterPro" id="IPR006059">
    <property type="entry name" value="SBP"/>
</dbReference>
<protein>
    <submittedName>
        <fullName evidence="3">Extracellular solute-binding protein</fullName>
    </submittedName>
</protein>
<gene>
    <name evidence="3" type="ORF">FLK61_23355</name>
</gene>
<dbReference type="Proteomes" id="UP000318138">
    <property type="component" value="Chromosome"/>
</dbReference>
<dbReference type="KEGG" id="psua:FLK61_23355"/>
<feature type="chain" id="PRO_5038992356" evidence="2">
    <location>
        <begin position="26"/>
        <end position="457"/>
    </location>
</feature>
<proteinExistence type="predicted"/>
<evidence type="ECO:0000313" key="4">
    <source>
        <dbReference type="Proteomes" id="UP000318138"/>
    </source>
</evidence>
<feature type="signal peptide" evidence="2">
    <location>
        <begin position="1"/>
        <end position="25"/>
    </location>
</feature>
<evidence type="ECO:0000313" key="3">
    <source>
        <dbReference type="EMBL" id="QKS69735.1"/>
    </source>
</evidence>
<dbReference type="InterPro" id="IPR050490">
    <property type="entry name" value="Bact_solute-bd_prot1"/>
</dbReference>
<keyword evidence="4" id="KW-1185">Reference proteome</keyword>
<name>A0A859FBR7_9BACI</name>
<dbReference type="Pfam" id="PF01547">
    <property type="entry name" value="SBP_bac_1"/>
    <property type="match status" value="1"/>
</dbReference>
<dbReference type="AlphaFoldDB" id="A0A859FBR7"/>
<accession>A0A859FBR7</accession>
<evidence type="ECO:0000256" key="2">
    <source>
        <dbReference type="SAM" id="SignalP"/>
    </source>
</evidence>
<keyword evidence="2" id="KW-0732">Signal</keyword>
<organism evidence="3 4">
    <name type="scientific">Paenalkalicoccus suaedae</name>
    <dbReference type="NCBI Taxonomy" id="2592382"/>
    <lineage>
        <taxon>Bacteria</taxon>
        <taxon>Bacillati</taxon>
        <taxon>Bacillota</taxon>
        <taxon>Bacilli</taxon>
        <taxon>Bacillales</taxon>
        <taxon>Bacillaceae</taxon>
        <taxon>Paenalkalicoccus</taxon>
    </lineage>
</organism>
<dbReference type="PANTHER" id="PTHR43649">
    <property type="entry name" value="ARABINOSE-BINDING PROTEIN-RELATED"/>
    <property type="match status" value="1"/>
</dbReference>
<dbReference type="SUPFAM" id="SSF53850">
    <property type="entry name" value="Periplasmic binding protein-like II"/>
    <property type="match status" value="1"/>
</dbReference>
<reference evidence="4" key="1">
    <citation type="submission" date="2019-07" db="EMBL/GenBank/DDBJ databases">
        <title>Bacillus alkalisoli sp. nov. isolated from saline soil.</title>
        <authorList>
            <person name="Sun J.-Q."/>
            <person name="Xu L."/>
        </authorList>
    </citation>
    <scope>NUCLEOTIDE SEQUENCE [LARGE SCALE GENOMIC DNA]</scope>
    <source>
        <strain evidence="4">M4U3P1</strain>
    </source>
</reference>
<feature type="region of interest" description="Disordered" evidence="1">
    <location>
        <begin position="34"/>
        <end position="62"/>
    </location>
</feature>
<dbReference type="PANTHER" id="PTHR43649:SF11">
    <property type="entry name" value="ABC TRANSPORTER SUBSTRATE-BINDING PROTEIN YESO-RELATED"/>
    <property type="match status" value="1"/>
</dbReference>
<evidence type="ECO:0000256" key="1">
    <source>
        <dbReference type="SAM" id="MobiDB-lite"/>
    </source>
</evidence>